<evidence type="ECO:0000259" key="7">
    <source>
        <dbReference type="Pfam" id="PF21365"/>
    </source>
</evidence>
<dbReference type="SUPFAM" id="SSF51011">
    <property type="entry name" value="Glycosyl hydrolase domain"/>
    <property type="match status" value="1"/>
</dbReference>
<keyword evidence="4 5" id="KW-0326">Glycosidase</keyword>
<gene>
    <name evidence="8" type="ORF">SK128_004599</name>
</gene>
<dbReference type="Proteomes" id="UP001381693">
    <property type="component" value="Unassembled WGS sequence"/>
</dbReference>
<proteinExistence type="inferred from homology"/>
<comment type="caution">
    <text evidence="8">The sequence shown here is derived from an EMBL/GenBank/DDBJ whole genome shotgun (WGS) entry which is preliminary data.</text>
</comment>
<keyword evidence="9" id="KW-1185">Reference proteome</keyword>
<dbReference type="GO" id="GO:0005975">
    <property type="term" value="P:carbohydrate metabolic process"/>
    <property type="evidence" value="ECO:0007669"/>
    <property type="project" value="InterPro"/>
</dbReference>
<dbReference type="Pfam" id="PF21365">
    <property type="entry name" value="Glyco_hydro_31_3rd"/>
    <property type="match status" value="1"/>
</dbReference>
<dbReference type="Pfam" id="PF01055">
    <property type="entry name" value="Glyco_hydro_31_2nd"/>
    <property type="match status" value="1"/>
</dbReference>
<evidence type="ECO:0000256" key="1">
    <source>
        <dbReference type="ARBA" id="ARBA00007806"/>
    </source>
</evidence>
<reference evidence="8 9" key="1">
    <citation type="submission" date="2023-11" db="EMBL/GenBank/DDBJ databases">
        <title>Halocaridina rubra genome assembly.</title>
        <authorList>
            <person name="Smith C."/>
        </authorList>
    </citation>
    <scope>NUCLEOTIDE SEQUENCE [LARGE SCALE GENOMIC DNA]</scope>
    <source>
        <strain evidence="8">EP-1</strain>
        <tissue evidence="8">Whole</tissue>
    </source>
</reference>
<evidence type="ECO:0000313" key="9">
    <source>
        <dbReference type="Proteomes" id="UP001381693"/>
    </source>
</evidence>
<name>A0AAN9AC86_HALRR</name>
<dbReference type="PANTHER" id="PTHR22762">
    <property type="entry name" value="ALPHA-GLUCOSIDASE"/>
    <property type="match status" value="1"/>
</dbReference>
<evidence type="ECO:0000256" key="2">
    <source>
        <dbReference type="ARBA" id="ARBA00022801"/>
    </source>
</evidence>
<comment type="similarity">
    <text evidence="1 5">Belongs to the glycosyl hydrolase 31 family.</text>
</comment>
<keyword evidence="2 5" id="KW-0378">Hydrolase</keyword>
<dbReference type="AlphaFoldDB" id="A0AAN9AC86"/>
<sequence length="295" mass="32797">MVGADICGFNGNTTASLCLRWMQLGAFYPFARNHNTDDAIDQDPVALGEDVVRASREALEIRYLLLPYLYSLFFRAHLTGETVARPLFFEFYKDKMTYGIDTQFMWGSGLMIVPILQENVIEVQAYIPGGVWYDLYNGSPRPGTGDFQMLYAPNNGIPLLIRGGNILPAQWPGSTTTESRRNAMVLIVALDEKQTAVGEFFWDDGDSLDPVGNQNYTHVLFTAAPGIVTVNITVVGYDGPLKLNYLSVLGIAKDIDSVTVDGEEVKHHYNATNEVLDIFGFERSLLSNFSVIWNA</sequence>
<protein>
    <submittedName>
        <fullName evidence="8">Uncharacterized protein</fullName>
    </submittedName>
</protein>
<dbReference type="EMBL" id="JAXCGZ010005965">
    <property type="protein sequence ID" value="KAK7080365.1"/>
    <property type="molecule type" value="Genomic_DNA"/>
</dbReference>
<dbReference type="InterPro" id="IPR030459">
    <property type="entry name" value="Glyco_hydro_31_CS"/>
</dbReference>
<dbReference type="PROSITE" id="PS00707">
    <property type="entry name" value="GLYCOSYL_HYDROL_F31_2"/>
    <property type="match status" value="1"/>
</dbReference>
<accession>A0AAN9AC86</accession>
<evidence type="ECO:0000256" key="3">
    <source>
        <dbReference type="ARBA" id="ARBA00023180"/>
    </source>
</evidence>
<keyword evidence="3" id="KW-0325">Glycoprotein</keyword>
<dbReference type="InterPro" id="IPR000322">
    <property type="entry name" value="Glyco_hydro_31_TIM"/>
</dbReference>
<dbReference type="GO" id="GO:0004558">
    <property type="term" value="F:alpha-1,4-glucosidase activity"/>
    <property type="evidence" value="ECO:0007669"/>
    <property type="project" value="TreeGrafter"/>
</dbReference>
<dbReference type="FunFam" id="2.60.40.1180:FF:000001">
    <property type="entry name" value="Maltase-glucoamylase, intestinal"/>
    <property type="match status" value="1"/>
</dbReference>
<dbReference type="Gene3D" id="2.60.40.1180">
    <property type="entry name" value="Golgi alpha-mannosidase II"/>
    <property type="match status" value="2"/>
</dbReference>
<evidence type="ECO:0000256" key="4">
    <source>
        <dbReference type="ARBA" id="ARBA00023295"/>
    </source>
</evidence>
<feature type="domain" description="Glycosyl hydrolase family 31 C-terminal" evidence="7">
    <location>
        <begin position="80"/>
        <end position="167"/>
    </location>
</feature>
<organism evidence="8 9">
    <name type="scientific">Halocaridina rubra</name>
    <name type="common">Hawaiian red shrimp</name>
    <dbReference type="NCBI Taxonomy" id="373956"/>
    <lineage>
        <taxon>Eukaryota</taxon>
        <taxon>Metazoa</taxon>
        <taxon>Ecdysozoa</taxon>
        <taxon>Arthropoda</taxon>
        <taxon>Crustacea</taxon>
        <taxon>Multicrustacea</taxon>
        <taxon>Malacostraca</taxon>
        <taxon>Eumalacostraca</taxon>
        <taxon>Eucarida</taxon>
        <taxon>Decapoda</taxon>
        <taxon>Pleocyemata</taxon>
        <taxon>Caridea</taxon>
        <taxon>Atyoidea</taxon>
        <taxon>Atyidae</taxon>
        <taxon>Halocaridina</taxon>
    </lineage>
</organism>
<evidence type="ECO:0000259" key="6">
    <source>
        <dbReference type="Pfam" id="PF01055"/>
    </source>
</evidence>
<dbReference type="InterPro" id="IPR048395">
    <property type="entry name" value="Glyco_hydro_31_C"/>
</dbReference>
<dbReference type="InterPro" id="IPR017853">
    <property type="entry name" value="GH"/>
</dbReference>
<dbReference type="Gene3D" id="3.20.20.80">
    <property type="entry name" value="Glycosidases"/>
    <property type="match status" value="1"/>
</dbReference>
<dbReference type="SUPFAM" id="SSF51445">
    <property type="entry name" value="(Trans)glycosidases"/>
    <property type="match status" value="1"/>
</dbReference>
<dbReference type="PANTHER" id="PTHR22762:SF131">
    <property type="entry name" value="GLYCOSIDE HYDROLASE FAMILY 31 N-TERMINAL DOMAIN-CONTAINING PROTEIN"/>
    <property type="match status" value="1"/>
</dbReference>
<evidence type="ECO:0000313" key="8">
    <source>
        <dbReference type="EMBL" id="KAK7080365.1"/>
    </source>
</evidence>
<feature type="domain" description="Glycoside hydrolase family 31 TIM barrel" evidence="6">
    <location>
        <begin position="1"/>
        <end position="72"/>
    </location>
</feature>
<evidence type="ECO:0000256" key="5">
    <source>
        <dbReference type="RuleBase" id="RU361185"/>
    </source>
</evidence>
<dbReference type="InterPro" id="IPR013780">
    <property type="entry name" value="Glyco_hydro_b"/>
</dbReference>